<dbReference type="PROSITE" id="PS00211">
    <property type="entry name" value="ABC_TRANSPORTER_1"/>
    <property type="match status" value="1"/>
</dbReference>
<evidence type="ECO:0000256" key="12">
    <source>
        <dbReference type="ARBA" id="ARBA00023136"/>
    </source>
</evidence>
<evidence type="ECO:0000256" key="11">
    <source>
        <dbReference type="ARBA" id="ARBA00022989"/>
    </source>
</evidence>
<keyword evidence="12 13" id="KW-0472">Membrane</keyword>
<evidence type="ECO:0000256" key="13">
    <source>
        <dbReference type="RuleBase" id="RU363032"/>
    </source>
</evidence>
<evidence type="ECO:0000256" key="2">
    <source>
        <dbReference type="ARBA" id="ARBA00004202"/>
    </source>
</evidence>
<feature type="domain" description="ABC transmembrane type-1" evidence="16">
    <location>
        <begin position="76"/>
        <end position="265"/>
    </location>
</feature>
<evidence type="ECO:0000256" key="7">
    <source>
        <dbReference type="ARBA" id="ARBA00022692"/>
    </source>
</evidence>
<keyword evidence="4 13" id="KW-0813">Transport</keyword>
<proteinExistence type="inferred from homology"/>
<evidence type="ECO:0000256" key="4">
    <source>
        <dbReference type="ARBA" id="ARBA00022448"/>
    </source>
</evidence>
<dbReference type="PANTHER" id="PTHR43297">
    <property type="entry name" value="OLIGOPEPTIDE TRANSPORT ATP-BINDING PROTEIN APPD"/>
    <property type="match status" value="1"/>
</dbReference>
<evidence type="ECO:0000259" key="15">
    <source>
        <dbReference type="PROSITE" id="PS50893"/>
    </source>
</evidence>
<dbReference type="RefSeq" id="WP_252552657.1">
    <property type="nucleotide sequence ID" value="NZ_CP099468.1"/>
</dbReference>
<feature type="transmembrane region" description="Helical" evidence="13">
    <location>
        <begin position="197"/>
        <end position="220"/>
    </location>
</feature>
<feature type="region of interest" description="Disordered" evidence="14">
    <location>
        <begin position="561"/>
        <end position="583"/>
    </location>
</feature>
<dbReference type="Proteomes" id="UP001056374">
    <property type="component" value="Chromosome"/>
</dbReference>
<feature type="compositionally biased region" description="Basic and acidic residues" evidence="14">
    <location>
        <begin position="565"/>
        <end position="576"/>
    </location>
</feature>
<comment type="similarity">
    <text evidence="3">Belongs to the ABC transporter superfamily.</text>
</comment>
<protein>
    <submittedName>
        <fullName evidence="17">Dipeptide/oligopeptide/nickel ABC transporter permease/ATP-binding protein</fullName>
    </submittedName>
</protein>
<dbReference type="PROSITE" id="PS50893">
    <property type="entry name" value="ABC_TRANSPORTER_2"/>
    <property type="match status" value="1"/>
</dbReference>
<keyword evidence="7 13" id="KW-0812">Transmembrane</keyword>
<accession>A0ABY4ZD35</accession>
<gene>
    <name evidence="17" type="ORF">NFX46_26250</name>
</gene>
<evidence type="ECO:0000313" key="18">
    <source>
        <dbReference type="Proteomes" id="UP001056374"/>
    </source>
</evidence>
<sequence>MTHPPRRKSSFLTPTAVTALVMLAVLVTVAVVGPALWGAAAERPDPSRVLRGPSAAHPSGTDHLGRDLLARVLAGTRSSLLLALAAALLGGAVGTGLGAVTAVVGRRARAVLTRLIHLLLAFPALLVSVFCAVVLGAGARGAVLATAVAMVPGFARIAQTLAAGVAERDFVRAARLLGLSRRRLLIRHVLANIAEPLVLQTTVAAGAALVALSGLSFLGLGVQAPDYDWGVLLGQGLGRVHTDPLPALAPGIAIVFAGLTFQLLGETLAATVARRDRGRERGAHHVAAAASPSPRGSTTAADHVLYVENLTVSIDTPHGVVTPVDGVTLAVGKGELVGMVGESGSGKSLTALAVADLLPARATRGRSAHAFLGRDLDALTPRERDRLLARDLAVVFQNPASAFNPALSLGTQLTEAARAHLGLSRAEATERAVVALRRVGLPASPRLLRSRPHQLSGGQRQRAMIASALVTRPRLIIADEPTTALDVTLQRQITDLLAAIRADTGSAILFISHDLAVVSHLCDRVLVMYAGTVVEELPAAHLAEKARHPYTRELVAALASTAAGPERRPRIVRDSPPDAPTGSTGCPCLARCPYSRARCAAERPVLTAPPGTAPAHRVACWYPVPAVPVARAEGAPTV</sequence>
<evidence type="ECO:0000256" key="5">
    <source>
        <dbReference type="ARBA" id="ARBA00022475"/>
    </source>
</evidence>
<feature type="transmembrane region" description="Helical" evidence="13">
    <location>
        <begin position="116"/>
        <end position="137"/>
    </location>
</feature>
<dbReference type="Gene3D" id="3.40.50.300">
    <property type="entry name" value="P-loop containing nucleotide triphosphate hydrolases"/>
    <property type="match status" value="1"/>
</dbReference>
<keyword evidence="18" id="KW-1185">Reference proteome</keyword>
<dbReference type="InterPro" id="IPR003439">
    <property type="entry name" value="ABC_transporter-like_ATP-bd"/>
</dbReference>
<keyword evidence="8" id="KW-0547">Nucleotide-binding</keyword>
<keyword evidence="9" id="KW-0067">ATP-binding</keyword>
<dbReference type="SUPFAM" id="SSF161098">
    <property type="entry name" value="MetI-like"/>
    <property type="match status" value="1"/>
</dbReference>
<dbReference type="PROSITE" id="PS50928">
    <property type="entry name" value="ABC_TM1"/>
    <property type="match status" value="1"/>
</dbReference>
<keyword evidence="10" id="KW-1278">Translocase</keyword>
<comment type="subcellular location">
    <subcellularLocation>
        <location evidence="13">Cell membrane</location>
        <topology evidence="13">Multi-pass membrane protein</topology>
    </subcellularLocation>
    <subcellularLocation>
        <location evidence="2">Cell membrane</location>
        <topology evidence="2">Peripheral membrane protein</topology>
    </subcellularLocation>
    <subcellularLocation>
        <location evidence="1">Membrane</location>
        <topology evidence="1">Multi-pass membrane protein</topology>
    </subcellularLocation>
</comment>
<name>A0ABY4ZD35_9ACTN</name>
<dbReference type="Pfam" id="PF08352">
    <property type="entry name" value="oligo_HPY"/>
    <property type="match status" value="1"/>
</dbReference>
<evidence type="ECO:0000259" key="16">
    <source>
        <dbReference type="PROSITE" id="PS50928"/>
    </source>
</evidence>
<dbReference type="InterPro" id="IPR013563">
    <property type="entry name" value="Oligopep_ABC_C"/>
</dbReference>
<evidence type="ECO:0000256" key="9">
    <source>
        <dbReference type="ARBA" id="ARBA00022840"/>
    </source>
</evidence>
<dbReference type="InterPro" id="IPR000515">
    <property type="entry name" value="MetI-like"/>
</dbReference>
<keyword evidence="11 13" id="KW-1133">Transmembrane helix</keyword>
<feature type="transmembrane region" description="Helical" evidence="13">
    <location>
        <begin position="143"/>
        <end position="166"/>
    </location>
</feature>
<reference evidence="17" key="1">
    <citation type="submission" date="2022-06" db="EMBL/GenBank/DDBJ databases">
        <title>Complete genome sequence of soil microorganisms Streptomyces sp. Qhu-M197 isolated from Alpine meadows habitats on the Tibetan Plateau.</title>
        <authorList>
            <person name="Zhang B."/>
            <person name="Xiang X."/>
            <person name="Fan J."/>
        </authorList>
    </citation>
    <scope>NUCLEOTIDE SEQUENCE</scope>
    <source>
        <strain evidence="17">Qhu-M197</strain>
    </source>
</reference>
<dbReference type="InterPro" id="IPR017871">
    <property type="entry name" value="ABC_transporter-like_CS"/>
</dbReference>
<dbReference type="SMART" id="SM00382">
    <property type="entry name" value="AAA"/>
    <property type="match status" value="1"/>
</dbReference>
<dbReference type="SUPFAM" id="SSF52540">
    <property type="entry name" value="P-loop containing nucleoside triphosphate hydrolases"/>
    <property type="match status" value="1"/>
</dbReference>
<dbReference type="InterPro" id="IPR035906">
    <property type="entry name" value="MetI-like_sf"/>
</dbReference>
<dbReference type="InterPro" id="IPR027417">
    <property type="entry name" value="P-loop_NTPase"/>
</dbReference>
<evidence type="ECO:0000313" key="17">
    <source>
        <dbReference type="EMBL" id="USQ86901.1"/>
    </source>
</evidence>
<evidence type="ECO:0000256" key="6">
    <source>
        <dbReference type="ARBA" id="ARBA00022519"/>
    </source>
</evidence>
<feature type="domain" description="ABC transporter" evidence="15">
    <location>
        <begin position="305"/>
        <end position="555"/>
    </location>
</feature>
<dbReference type="NCBIfam" id="TIGR01727">
    <property type="entry name" value="oligo_HPY"/>
    <property type="match status" value="1"/>
</dbReference>
<evidence type="ECO:0000256" key="8">
    <source>
        <dbReference type="ARBA" id="ARBA00022741"/>
    </source>
</evidence>
<evidence type="ECO:0000256" key="10">
    <source>
        <dbReference type="ARBA" id="ARBA00022967"/>
    </source>
</evidence>
<dbReference type="Gene3D" id="1.10.3720.10">
    <property type="entry name" value="MetI-like"/>
    <property type="match status" value="1"/>
</dbReference>
<dbReference type="InterPro" id="IPR050388">
    <property type="entry name" value="ABC_Ni/Peptide_Import"/>
</dbReference>
<evidence type="ECO:0000256" key="3">
    <source>
        <dbReference type="ARBA" id="ARBA00005417"/>
    </source>
</evidence>
<dbReference type="EMBL" id="CP099468">
    <property type="protein sequence ID" value="USQ86901.1"/>
    <property type="molecule type" value="Genomic_DNA"/>
</dbReference>
<dbReference type="InterPro" id="IPR003593">
    <property type="entry name" value="AAA+_ATPase"/>
</dbReference>
<feature type="transmembrane region" description="Helical" evidence="13">
    <location>
        <begin position="80"/>
        <end position="104"/>
    </location>
</feature>
<dbReference type="Pfam" id="PF00528">
    <property type="entry name" value="BPD_transp_1"/>
    <property type="match status" value="1"/>
</dbReference>
<keyword evidence="5" id="KW-1003">Cell membrane</keyword>
<dbReference type="Pfam" id="PF00005">
    <property type="entry name" value="ABC_tran"/>
    <property type="match status" value="1"/>
</dbReference>
<dbReference type="CDD" id="cd03257">
    <property type="entry name" value="ABC_NikE_OppD_transporters"/>
    <property type="match status" value="1"/>
</dbReference>
<dbReference type="PANTHER" id="PTHR43297:SF14">
    <property type="entry name" value="ATPASE AAA-TYPE CORE DOMAIN-CONTAINING PROTEIN"/>
    <property type="match status" value="1"/>
</dbReference>
<organism evidence="17 18">
    <name type="scientific">Streptomyces phaeoluteigriseus</name>
    <dbReference type="NCBI Taxonomy" id="114686"/>
    <lineage>
        <taxon>Bacteria</taxon>
        <taxon>Bacillati</taxon>
        <taxon>Actinomycetota</taxon>
        <taxon>Actinomycetes</taxon>
        <taxon>Kitasatosporales</taxon>
        <taxon>Streptomycetaceae</taxon>
        <taxon>Streptomyces</taxon>
        <taxon>Streptomyces aurantiacus group</taxon>
    </lineage>
</organism>
<evidence type="ECO:0000256" key="1">
    <source>
        <dbReference type="ARBA" id="ARBA00004141"/>
    </source>
</evidence>
<evidence type="ECO:0000256" key="14">
    <source>
        <dbReference type="SAM" id="MobiDB-lite"/>
    </source>
</evidence>
<keyword evidence="6" id="KW-0997">Cell inner membrane</keyword>
<comment type="similarity">
    <text evidence="13">Belongs to the binding-protein-dependent transport system permease family.</text>
</comment>
<feature type="transmembrane region" description="Helical" evidence="13">
    <location>
        <begin position="12"/>
        <end position="37"/>
    </location>
</feature>